<dbReference type="AlphaFoldDB" id="W6YG99"/>
<dbReference type="RefSeq" id="XP_007711213.1">
    <property type="nucleotide sequence ID" value="XM_007713023.1"/>
</dbReference>
<proteinExistence type="predicted"/>
<dbReference type="Proteomes" id="UP000053841">
    <property type="component" value="Unassembled WGS sequence"/>
</dbReference>
<keyword evidence="2" id="KW-1185">Reference proteome</keyword>
<dbReference type="EMBL" id="KI964590">
    <property type="protein sequence ID" value="EUC34524.1"/>
    <property type="molecule type" value="Genomic_DNA"/>
</dbReference>
<reference evidence="1 2" key="1">
    <citation type="journal article" date="2013" name="PLoS Genet.">
        <title>Comparative genome structure, secondary metabolite, and effector coding capacity across Cochliobolus pathogens.</title>
        <authorList>
            <person name="Condon B.J."/>
            <person name="Leng Y."/>
            <person name="Wu D."/>
            <person name="Bushley K.E."/>
            <person name="Ohm R.A."/>
            <person name="Otillar R."/>
            <person name="Martin J."/>
            <person name="Schackwitz W."/>
            <person name="Grimwood J."/>
            <person name="MohdZainudin N."/>
            <person name="Xue C."/>
            <person name="Wang R."/>
            <person name="Manning V.A."/>
            <person name="Dhillon B."/>
            <person name="Tu Z.J."/>
            <person name="Steffenson B.J."/>
            <person name="Salamov A."/>
            <person name="Sun H."/>
            <person name="Lowry S."/>
            <person name="LaButti K."/>
            <person name="Han J."/>
            <person name="Copeland A."/>
            <person name="Lindquist E."/>
            <person name="Barry K."/>
            <person name="Schmutz J."/>
            <person name="Baker S.E."/>
            <person name="Ciuffetti L.M."/>
            <person name="Grigoriev I.V."/>
            <person name="Zhong S."/>
            <person name="Turgeon B.G."/>
        </authorList>
    </citation>
    <scope>NUCLEOTIDE SEQUENCE [LARGE SCALE GENOMIC DNA]</scope>
    <source>
        <strain evidence="1 2">26-R-13</strain>
    </source>
</reference>
<dbReference type="KEGG" id="bze:COCCADRAFT_93256"/>
<name>W6YG99_COCC2</name>
<evidence type="ECO:0000313" key="1">
    <source>
        <dbReference type="EMBL" id="EUC34524.1"/>
    </source>
</evidence>
<accession>W6YG99</accession>
<evidence type="ECO:0000313" key="2">
    <source>
        <dbReference type="Proteomes" id="UP000053841"/>
    </source>
</evidence>
<feature type="non-terminal residue" evidence="1">
    <location>
        <position position="1"/>
    </location>
</feature>
<gene>
    <name evidence="1" type="ORF">COCCADRAFT_93256</name>
</gene>
<dbReference type="HOGENOM" id="CLU_3001917_0_0_1"/>
<organism evidence="1 2">
    <name type="scientific">Cochliobolus carbonum (strain 26-R-13)</name>
    <name type="common">Maize leaf spot fungus</name>
    <name type="synonym">Bipolaris zeicola</name>
    <dbReference type="NCBI Taxonomy" id="930089"/>
    <lineage>
        <taxon>Eukaryota</taxon>
        <taxon>Fungi</taxon>
        <taxon>Dikarya</taxon>
        <taxon>Ascomycota</taxon>
        <taxon>Pezizomycotina</taxon>
        <taxon>Dothideomycetes</taxon>
        <taxon>Pleosporomycetidae</taxon>
        <taxon>Pleosporales</taxon>
        <taxon>Pleosporineae</taxon>
        <taxon>Pleosporaceae</taxon>
        <taxon>Bipolaris</taxon>
    </lineage>
</organism>
<dbReference type="GeneID" id="19153538"/>
<protein>
    <submittedName>
        <fullName evidence="1">Uncharacterized protein</fullName>
    </submittedName>
</protein>
<sequence>VLAFLVSAKPEAGASDLVRCQSQTLNNRNHMPRFHGKADECNSAKLITQPHRTYGHS</sequence>